<evidence type="ECO:0000313" key="4">
    <source>
        <dbReference type="Proteomes" id="UP001595378"/>
    </source>
</evidence>
<feature type="signal peptide" evidence="1">
    <location>
        <begin position="1"/>
        <end position="31"/>
    </location>
</feature>
<organism evidence="3 4">
    <name type="scientific">Alteraurantiacibacter lauratis</name>
    <dbReference type="NCBI Taxonomy" id="2054627"/>
    <lineage>
        <taxon>Bacteria</taxon>
        <taxon>Pseudomonadati</taxon>
        <taxon>Pseudomonadota</taxon>
        <taxon>Alphaproteobacteria</taxon>
        <taxon>Sphingomonadales</taxon>
        <taxon>Erythrobacteraceae</taxon>
        <taxon>Alteraurantiacibacter</taxon>
    </lineage>
</organism>
<evidence type="ECO:0000256" key="1">
    <source>
        <dbReference type="SAM" id="SignalP"/>
    </source>
</evidence>
<feature type="domain" description="Cell wall hydrolase SleB" evidence="2">
    <location>
        <begin position="115"/>
        <end position="219"/>
    </location>
</feature>
<reference evidence="4" key="1">
    <citation type="journal article" date="2019" name="Int. J. Syst. Evol. Microbiol.">
        <title>The Global Catalogue of Microorganisms (GCM) 10K type strain sequencing project: providing services to taxonomists for standard genome sequencing and annotation.</title>
        <authorList>
            <consortium name="The Broad Institute Genomics Platform"/>
            <consortium name="The Broad Institute Genome Sequencing Center for Infectious Disease"/>
            <person name="Wu L."/>
            <person name="Ma J."/>
        </authorList>
    </citation>
    <scope>NUCLEOTIDE SEQUENCE [LARGE SCALE GENOMIC DNA]</scope>
    <source>
        <strain evidence="4">KCTC 52606</strain>
    </source>
</reference>
<keyword evidence="1" id="KW-0732">Signal</keyword>
<dbReference type="Pfam" id="PF07486">
    <property type="entry name" value="Hydrolase_2"/>
    <property type="match status" value="1"/>
</dbReference>
<keyword evidence="3" id="KW-0378">Hydrolase</keyword>
<comment type="caution">
    <text evidence="3">The sequence shown here is derived from an EMBL/GenBank/DDBJ whole genome shotgun (WGS) entry which is preliminary data.</text>
</comment>
<name>A0ABV7EE77_9SPHN</name>
<sequence>MARFTPRAGAFAAAAFLIALGSGTGLSGAFAQDRLTSLPTPSATVLPEPYGSAADIRFVSEAVVQDLPAASPEALPVARPDASSLDALVAAMPADQSLSAEMTCLAQAVYFEARGEPLHGQLAVARVVINRAASPRFPDDYCAVVKQPGQFSFVRGGAIPAPNVSTLAWSRAKAIARIAHQDLWDSQVGESLFFHASHVRPSWAGRRASVARISRHIFYK</sequence>
<evidence type="ECO:0000259" key="2">
    <source>
        <dbReference type="Pfam" id="PF07486"/>
    </source>
</evidence>
<evidence type="ECO:0000313" key="3">
    <source>
        <dbReference type="EMBL" id="MFC3100999.1"/>
    </source>
</evidence>
<dbReference type="GO" id="GO:0016787">
    <property type="term" value="F:hydrolase activity"/>
    <property type="evidence" value="ECO:0007669"/>
    <property type="project" value="UniProtKB-KW"/>
</dbReference>
<protein>
    <submittedName>
        <fullName evidence="3">Cell wall hydrolase</fullName>
    </submittedName>
</protein>
<dbReference type="InterPro" id="IPR011105">
    <property type="entry name" value="Cell_wall_hydrolase_SleB"/>
</dbReference>
<dbReference type="Proteomes" id="UP001595378">
    <property type="component" value="Unassembled WGS sequence"/>
</dbReference>
<dbReference type="Gene3D" id="1.10.10.2520">
    <property type="entry name" value="Cell wall hydrolase SleB, domain 1"/>
    <property type="match status" value="1"/>
</dbReference>
<accession>A0ABV7EE77</accession>
<proteinExistence type="predicted"/>
<gene>
    <name evidence="3" type="ORF">ACFODK_08865</name>
</gene>
<keyword evidence="4" id="KW-1185">Reference proteome</keyword>
<feature type="chain" id="PRO_5045179988" evidence="1">
    <location>
        <begin position="32"/>
        <end position="220"/>
    </location>
</feature>
<dbReference type="EMBL" id="JBHRSU010000029">
    <property type="protein sequence ID" value="MFC3100999.1"/>
    <property type="molecule type" value="Genomic_DNA"/>
</dbReference>
<dbReference type="InterPro" id="IPR042047">
    <property type="entry name" value="SleB_dom1"/>
</dbReference>
<dbReference type="RefSeq" id="WP_336919774.1">
    <property type="nucleotide sequence ID" value="NZ_JBANRN010000012.1"/>
</dbReference>